<dbReference type="InterPro" id="IPR020816">
    <property type="entry name" value="Histone-like_DNA-bd_CS"/>
</dbReference>
<dbReference type="Pfam" id="PF00216">
    <property type="entry name" value="Bac_DNA_binding"/>
    <property type="match status" value="1"/>
</dbReference>
<dbReference type="SMART" id="SM00411">
    <property type="entry name" value="BHL"/>
    <property type="match status" value="1"/>
</dbReference>
<dbReference type="PANTHER" id="PTHR33175:SF2">
    <property type="entry name" value="INTEGRATION HOST FACTOR SUBUNIT ALPHA"/>
    <property type="match status" value="1"/>
</dbReference>
<evidence type="ECO:0000256" key="2">
    <source>
        <dbReference type="ARBA" id="ARBA00023125"/>
    </source>
</evidence>
<dbReference type="InterPro" id="IPR000119">
    <property type="entry name" value="Hist_DNA-bd"/>
</dbReference>
<dbReference type="GO" id="GO:0003677">
    <property type="term" value="F:DNA binding"/>
    <property type="evidence" value="ECO:0007669"/>
    <property type="project" value="UniProtKB-KW"/>
</dbReference>
<name>A0AAW6TS04_9BACT</name>
<dbReference type="Proteomes" id="UP001431776">
    <property type="component" value="Unassembled WGS sequence"/>
</dbReference>
<keyword evidence="5" id="KW-1185">Reference proteome</keyword>
<dbReference type="Gene3D" id="4.10.520.10">
    <property type="entry name" value="IHF-like DNA-binding proteins"/>
    <property type="match status" value="1"/>
</dbReference>
<keyword evidence="2 4" id="KW-0238">DNA-binding</keyword>
<dbReference type="PRINTS" id="PR01727">
    <property type="entry name" value="DNABINDINGHU"/>
</dbReference>
<reference evidence="4" key="1">
    <citation type="submission" date="2023-05" db="EMBL/GenBank/DDBJ databases">
        <title>Anaerotaeda fermentans gen. nov., sp. nov., a novel anaerobic planctomycete of the new family within the order Sedimentisphaerales isolated from Taman Peninsula, Russia.</title>
        <authorList>
            <person name="Khomyakova M.A."/>
            <person name="Merkel A.Y."/>
            <person name="Slobodkin A.I."/>
        </authorList>
    </citation>
    <scope>NUCLEOTIDE SEQUENCE</scope>
    <source>
        <strain evidence="4">M17dextr</strain>
    </source>
</reference>
<accession>A0AAW6TS04</accession>
<protein>
    <submittedName>
        <fullName evidence="4">HU family DNA-binding protein</fullName>
    </submittedName>
</protein>
<dbReference type="SUPFAM" id="SSF47729">
    <property type="entry name" value="IHF-like DNA-binding proteins"/>
    <property type="match status" value="1"/>
</dbReference>
<evidence type="ECO:0000256" key="3">
    <source>
        <dbReference type="RuleBase" id="RU003939"/>
    </source>
</evidence>
<dbReference type="GO" id="GO:0030527">
    <property type="term" value="F:structural constituent of chromatin"/>
    <property type="evidence" value="ECO:0007669"/>
    <property type="project" value="InterPro"/>
</dbReference>
<evidence type="ECO:0000313" key="5">
    <source>
        <dbReference type="Proteomes" id="UP001431776"/>
    </source>
</evidence>
<proteinExistence type="inferred from homology"/>
<dbReference type="CDD" id="cd13836">
    <property type="entry name" value="IHF_B"/>
    <property type="match status" value="1"/>
</dbReference>
<dbReference type="EMBL" id="JASCXX010000005">
    <property type="protein sequence ID" value="MDI6448477.1"/>
    <property type="molecule type" value="Genomic_DNA"/>
</dbReference>
<dbReference type="AlphaFoldDB" id="A0AAW6TS04"/>
<dbReference type="InterPro" id="IPR010992">
    <property type="entry name" value="IHF-like_DNA-bd_dom_sf"/>
</dbReference>
<comment type="caution">
    <text evidence="4">The sequence shown here is derived from an EMBL/GenBank/DDBJ whole genome shotgun (WGS) entry which is preliminary data.</text>
</comment>
<comment type="similarity">
    <text evidence="1 3">Belongs to the bacterial histone-like protein family.</text>
</comment>
<evidence type="ECO:0000313" key="4">
    <source>
        <dbReference type="EMBL" id="MDI6448477.1"/>
    </source>
</evidence>
<gene>
    <name evidence="4" type="ORF">QJ522_05430</name>
</gene>
<dbReference type="GO" id="GO:0005829">
    <property type="term" value="C:cytosol"/>
    <property type="evidence" value="ECO:0007669"/>
    <property type="project" value="TreeGrafter"/>
</dbReference>
<evidence type="ECO:0000256" key="1">
    <source>
        <dbReference type="ARBA" id="ARBA00010529"/>
    </source>
</evidence>
<sequence>MAITKRDLIARIAESTGLTRRCAKGVVQAFFDEVIRELTQGNRIELRGFGVFETRTAAPRMAQNPKTLKKVRVPAKCRAVFKPGRLMKDQMNGHLCRSGSRTSFLL</sequence>
<organism evidence="4 5">
    <name type="scientific">Anaerobaca lacustris</name>
    <dbReference type="NCBI Taxonomy" id="3044600"/>
    <lineage>
        <taxon>Bacteria</taxon>
        <taxon>Pseudomonadati</taxon>
        <taxon>Planctomycetota</taxon>
        <taxon>Phycisphaerae</taxon>
        <taxon>Sedimentisphaerales</taxon>
        <taxon>Anaerobacaceae</taxon>
        <taxon>Anaerobaca</taxon>
    </lineage>
</organism>
<dbReference type="RefSeq" id="WP_349243888.1">
    <property type="nucleotide sequence ID" value="NZ_JASCXX010000005.1"/>
</dbReference>
<dbReference type="PROSITE" id="PS00045">
    <property type="entry name" value="HISTONE_LIKE"/>
    <property type="match status" value="1"/>
</dbReference>
<dbReference type="PANTHER" id="PTHR33175">
    <property type="entry name" value="DNA-BINDING PROTEIN HU"/>
    <property type="match status" value="1"/>
</dbReference>